<name>A0ABD2N350_9CUCU</name>
<dbReference type="EMBL" id="JABFTP020000062">
    <property type="protein sequence ID" value="KAL3273133.1"/>
    <property type="molecule type" value="Genomic_DNA"/>
</dbReference>
<feature type="coiled-coil region" evidence="1">
    <location>
        <begin position="116"/>
        <end position="169"/>
    </location>
</feature>
<dbReference type="AlphaFoldDB" id="A0ABD2N350"/>
<sequence length="576" mass="66291">IFSQHSRVRSGSTTSSDNEFPQDISGLRKRAGPGGDAPSSLETYKVDYKKRALQNLSRNDLIDLKLDVKNISEIFEKFDVENSPDYDLGQLKDQLGNYDVKNLFKIEMEAFRSEMKNKYNAELEILNQDYENKIDRLKVQQEEKLNVMKEKYLEEIENLKEILNKTNKGIGYSSAIQEVGNSGDFEINEVVQSYERRLQEQVTLAKIDIIGELENQIQRLAANERPDEEWPQELLTLRDRFTEKYEKQIADMQEEHQQELARLKEEHIKTLNGALERARRRSLREGEGPTLIDAKVIEERDNFKKRSVLLRSLLGELLKYFTQCEDEVNNTIVDELVRQAAEKNLTDIERELNDSSSSIKTESSSSTVTPAVKRVHLAPNFTDLMRILENSSEKNSESVELSVDLKNELEACLEKLKAEANAILALSLNVSKKSEGEQEKSEKSDEALGNLNRKLIEEAQIRIRMSEEIEEQKNIIDSLEKERSVLEGQIVELIERLNVTQADFEKSQIKIAELLENGQMEIVSEGYGGSAFRPQEEEDKLIAELLTIPEWQRVYDEQVYVCNLCICAFLYGNYLL</sequence>
<keyword evidence="1" id="KW-0175">Coiled coil</keyword>
<organism evidence="3 4">
    <name type="scientific">Cryptolaemus montrouzieri</name>
    <dbReference type="NCBI Taxonomy" id="559131"/>
    <lineage>
        <taxon>Eukaryota</taxon>
        <taxon>Metazoa</taxon>
        <taxon>Ecdysozoa</taxon>
        <taxon>Arthropoda</taxon>
        <taxon>Hexapoda</taxon>
        <taxon>Insecta</taxon>
        <taxon>Pterygota</taxon>
        <taxon>Neoptera</taxon>
        <taxon>Endopterygota</taxon>
        <taxon>Coleoptera</taxon>
        <taxon>Polyphaga</taxon>
        <taxon>Cucujiformia</taxon>
        <taxon>Coccinelloidea</taxon>
        <taxon>Coccinellidae</taxon>
        <taxon>Scymninae</taxon>
        <taxon>Scymnini</taxon>
        <taxon>Cryptolaemus</taxon>
    </lineage>
</organism>
<comment type="caution">
    <text evidence="3">The sequence shown here is derived from an EMBL/GenBank/DDBJ whole genome shotgun (WGS) entry which is preliminary data.</text>
</comment>
<feature type="non-terminal residue" evidence="3">
    <location>
        <position position="1"/>
    </location>
</feature>
<gene>
    <name evidence="3" type="ORF">HHI36_014587</name>
</gene>
<evidence type="ECO:0000313" key="4">
    <source>
        <dbReference type="Proteomes" id="UP001516400"/>
    </source>
</evidence>
<feature type="compositionally biased region" description="Polar residues" evidence="2">
    <location>
        <begin position="1"/>
        <end position="19"/>
    </location>
</feature>
<keyword evidence="4" id="KW-1185">Reference proteome</keyword>
<protein>
    <submittedName>
        <fullName evidence="3">Uncharacterized protein</fullName>
    </submittedName>
</protein>
<accession>A0ABD2N350</accession>
<evidence type="ECO:0000256" key="1">
    <source>
        <dbReference type="SAM" id="Coils"/>
    </source>
</evidence>
<dbReference type="Proteomes" id="UP001516400">
    <property type="component" value="Unassembled WGS sequence"/>
</dbReference>
<reference evidence="3 4" key="1">
    <citation type="journal article" date="2021" name="BMC Biol.">
        <title>Horizontally acquired antibacterial genes associated with adaptive radiation of ladybird beetles.</title>
        <authorList>
            <person name="Li H.S."/>
            <person name="Tang X.F."/>
            <person name="Huang Y.H."/>
            <person name="Xu Z.Y."/>
            <person name="Chen M.L."/>
            <person name="Du X.Y."/>
            <person name="Qiu B.Y."/>
            <person name="Chen P.T."/>
            <person name="Zhang W."/>
            <person name="Slipinski A."/>
            <person name="Escalona H.E."/>
            <person name="Waterhouse R.M."/>
            <person name="Zwick A."/>
            <person name="Pang H."/>
        </authorList>
    </citation>
    <scope>NUCLEOTIDE SEQUENCE [LARGE SCALE GENOMIC DNA]</scope>
    <source>
        <strain evidence="3">SYSU2018</strain>
    </source>
</reference>
<proteinExistence type="predicted"/>
<feature type="coiled-coil region" evidence="1">
    <location>
        <begin position="462"/>
        <end position="496"/>
    </location>
</feature>
<evidence type="ECO:0000313" key="3">
    <source>
        <dbReference type="EMBL" id="KAL3273133.1"/>
    </source>
</evidence>
<feature type="coiled-coil region" evidence="1">
    <location>
        <begin position="242"/>
        <end position="281"/>
    </location>
</feature>
<feature type="region of interest" description="Disordered" evidence="2">
    <location>
        <begin position="1"/>
        <end position="41"/>
    </location>
</feature>
<evidence type="ECO:0000256" key="2">
    <source>
        <dbReference type="SAM" id="MobiDB-lite"/>
    </source>
</evidence>